<dbReference type="RefSeq" id="WP_341695709.1">
    <property type="nucleotide sequence ID" value="NZ_JBBYHR010000002.1"/>
</dbReference>
<feature type="transmembrane region" description="Helical" evidence="5">
    <location>
        <begin position="99"/>
        <end position="122"/>
    </location>
</feature>
<reference evidence="6 7" key="1">
    <citation type="submission" date="2024-04" db="EMBL/GenBank/DDBJ databases">
        <title>Flavobacterium sp. DGU11 16S ribosomal RNA gene Genome sequencing and assembly.</title>
        <authorList>
            <person name="Park S."/>
        </authorList>
    </citation>
    <scope>NUCLEOTIDE SEQUENCE [LARGE SCALE GENOMIC DNA]</scope>
    <source>
        <strain evidence="6 7">DGU11</strain>
    </source>
</reference>
<feature type="transmembrane region" description="Helical" evidence="5">
    <location>
        <begin position="244"/>
        <end position="262"/>
    </location>
</feature>
<dbReference type="Proteomes" id="UP001464555">
    <property type="component" value="Unassembled WGS sequence"/>
</dbReference>
<evidence type="ECO:0000256" key="1">
    <source>
        <dbReference type="ARBA" id="ARBA00004141"/>
    </source>
</evidence>
<sequence>MAKNKKEAGEMSFLDHLEELRWMLVRSTVAILVGACVAFTFSDFIFDEIIFAPKKGDFITYRFFCDLANKYDLDKSFCIKELPFTIQSRAMDGEFSTDIWTAITAGFIVAFPYILWLLWRFISPALYDKEKRYAISFMISTSILFFLGVLFGHYIITPLSLNFLGNYKISDVVDKNVDLASYISLVKTNAISCGLVFELPIIIYFLAKLGLVTAVFLRKYRRYAYVIILILAAIVTPPDVVSQMIVTIPLIILFEVSIFIAGRINKKKEKEALANG</sequence>
<dbReference type="InterPro" id="IPR002033">
    <property type="entry name" value="TatC"/>
</dbReference>
<comment type="caution">
    <text evidence="6">The sequence shown here is derived from an EMBL/GenBank/DDBJ whole genome shotgun (WGS) entry which is preliminary data.</text>
</comment>
<evidence type="ECO:0000313" key="6">
    <source>
        <dbReference type="EMBL" id="MEL1243388.1"/>
    </source>
</evidence>
<feature type="transmembrane region" description="Helical" evidence="5">
    <location>
        <begin position="134"/>
        <end position="156"/>
    </location>
</feature>
<organism evidence="6 7">
    <name type="scientific">Flavobacterium arundinis</name>
    <dbReference type="NCBI Taxonomy" id="3139143"/>
    <lineage>
        <taxon>Bacteria</taxon>
        <taxon>Pseudomonadati</taxon>
        <taxon>Bacteroidota</taxon>
        <taxon>Flavobacteriia</taxon>
        <taxon>Flavobacteriales</taxon>
        <taxon>Flavobacteriaceae</taxon>
        <taxon>Flavobacterium</taxon>
    </lineage>
</organism>
<keyword evidence="5" id="KW-0811">Translocation</keyword>
<dbReference type="Pfam" id="PF00902">
    <property type="entry name" value="TatC"/>
    <property type="match status" value="1"/>
</dbReference>
<evidence type="ECO:0000256" key="3">
    <source>
        <dbReference type="ARBA" id="ARBA00022989"/>
    </source>
</evidence>
<feature type="transmembrane region" description="Helical" evidence="5">
    <location>
        <begin position="195"/>
        <end position="216"/>
    </location>
</feature>
<keyword evidence="5" id="KW-1003">Cell membrane</keyword>
<evidence type="ECO:0000256" key="2">
    <source>
        <dbReference type="ARBA" id="ARBA00022692"/>
    </source>
</evidence>
<evidence type="ECO:0000313" key="7">
    <source>
        <dbReference type="Proteomes" id="UP001464555"/>
    </source>
</evidence>
<feature type="transmembrane region" description="Helical" evidence="5">
    <location>
        <begin position="223"/>
        <end position="238"/>
    </location>
</feature>
<keyword evidence="4 5" id="KW-0472">Membrane</keyword>
<evidence type="ECO:0000256" key="4">
    <source>
        <dbReference type="ARBA" id="ARBA00023136"/>
    </source>
</evidence>
<gene>
    <name evidence="5 6" type="primary">tatC</name>
    <name evidence="6" type="ORF">AAEO56_03870</name>
</gene>
<comment type="similarity">
    <text evidence="5">Belongs to the TatC family.</text>
</comment>
<comment type="subunit">
    <text evidence="5">Forms a complex with TatA.</text>
</comment>
<comment type="function">
    <text evidence="5">Part of the twin-arginine translocation (Tat) system that transports large folded proteins containing a characteristic twin-arginine motif in their signal peptide across membranes.</text>
</comment>
<comment type="subcellular location">
    <subcellularLocation>
        <location evidence="5">Cell membrane</location>
        <topology evidence="5">Multi-pass membrane protein</topology>
    </subcellularLocation>
    <subcellularLocation>
        <location evidence="1">Membrane</location>
        <topology evidence="1">Multi-pass membrane protein</topology>
    </subcellularLocation>
</comment>
<keyword evidence="5" id="KW-0653">Protein transport</keyword>
<name>A0ABU9HT99_9FLAO</name>
<keyword evidence="5" id="KW-0813">Transport</keyword>
<accession>A0ABU9HT99</accession>
<dbReference type="PRINTS" id="PR01840">
    <property type="entry name" value="TATCFAMILY"/>
</dbReference>
<dbReference type="PANTHER" id="PTHR30371">
    <property type="entry name" value="SEC-INDEPENDENT PROTEIN TRANSLOCASE PROTEIN TATC"/>
    <property type="match status" value="1"/>
</dbReference>
<proteinExistence type="inferred from homology"/>
<dbReference type="HAMAP" id="MF_00902">
    <property type="entry name" value="TatC"/>
    <property type="match status" value="1"/>
</dbReference>
<dbReference type="PANTHER" id="PTHR30371:SF0">
    <property type="entry name" value="SEC-INDEPENDENT PROTEIN TRANSLOCASE PROTEIN TATC, CHLOROPLASTIC-RELATED"/>
    <property type="match status" value="1"/>
</dbReference>
<keyword evidence="7" id="KW-1185">Reference proteome</keyword>
<keyword evidence="2 5" id="KW-0812">Transmembrane</keyword>
<protein>
    <recommendedName>
        <fullName evidence="5">Sec-independent protein translocase protein TatC</fullName>
    </recommendedName>
</protein>
<keyword evidence="3 5" id="KW-1133">Transmembrane helix</keyword>
<evidence type="ECO:0000256" key="5">
    <source>
        <dbReference type="HAMAP-Rule" id="MF_00902"/>
    </source>
</evidence>
<dbReference type="EMBL" id="JBBYHR010000002">
    <property type="protein sequence ID" value="MEL1243388.1"/>
    <property type="molecule type" value="Genomic_DNA"/>
</dbReference>
<feature type="transmembrane region" description="Helical" evidence="5">
    <location>
        <begin position="20"/>
        <end position="41"/>
    </location>
</feature>
<dbReference type="NCBIfam" id="TIGR00945">
    <property type="entry name" value="tatC"/>
    <property type="match status" value="1"/>
</dbReference>